<evidence type="ECO:0008006" key="3">
    <source>
        <dbReference type="Google" id="ProtNLM"/>
    </source>
</evidence>
<dbReference type="Proteomes" id="UP000002362">
    <property type="component" value="Chromosome"/>
</dbReference>
<organism evidence="1 2">
    <name type="scientific">Leuconostoc kimchii (strain IMSNU 11154 / KCTC 2386 / IH25)</name>
    <dbReference type="NCBI Taxonomy" id="762051"/>
    <lineage>
        <taxon>Bacteria</taxon>
        <taxon>Bacillati</taxon>
        <taxon>Bacillota</taxon>
        <taxon>Bacilli</taxon>
        <taxon>Lactobacillales</taxon>
        <taxon>Lactobacillaceae</taxon>
        <taxon>Leuconostoc</taxon>
    </lineage>
</organism>
<sequence length="232" mass="26842">MVYRLENRFVIFNYFDIGTGFHKLKDQIQLPQLLPHKVKPVKYGLKLYFAMSTTSQFTRKNFMINQQYTTVFIDRDGTIGGNGHFQSLEDFKLYPYTLEAIDKLKRNNIKVFGLSNQTHIEDGKMNYYDFFNSLISVGFDDAFICPHSEKTNCNCRKPKKGLIDQAHAKYYFENSQSIIIGDRYSSDITLALDCDMLGVHVGTGKQETNKRSNCDKVIYVKTLKDAVDYIVK</sequence>
<dbReference type="PATRIC" id="fig|762051.18.peg.89"/>
<dbReference type="NCBIfam" id="TIGR01662">
    <property type="entry name" value="HAD-SF-IIIA"/>
    <property type="match status" value="1"/>
</dbReference>
<accession>D5T032</accession>
<evidence type="ECO:0000313" key="2">
    <source>
        <dbReference type="Proteomes" id="UP000002362"/>
    </source>
</evidence>
<protein>
    <recommendedName>
        <fullName evidence="3">D,D-heptose 1,7-bisphosphate phosphatase</fullName>
    </recommendedName>
</protein>
<dbReference type="KEGG" id="lki:LKI_00440"/>
<dbReference type="Gene3D" id="3.40.50.1000">
    <property type="entry name" value="HAD superfamily/HAD-like"/>
    <property type="match status" value="1"/>
</dbReference>
<dbReference type="HOGENOM" id="CLU_085077_4_0_9"/>
<gene>
    <name evidence="1" type="ordered locus">LKI_00440</name>
</gene>
<evidence type="ECO:0000313" key="1">
    <source>
        <dbReference type="EMBL" id="ADG39631.1"/>
    </source>
</evidence>
<reference evidence="1 2" key="1">
    <citation type="journal article" date="2010" name="J. Bacteriol.">
        <title>Complete genome sequence analysis of Leuconostoc kimchii IMSNU 11154.</title>
        <authorList>
            <person name="Oh H.M."/>
            <person name="Cho Y.J."/>
            <person name="Kim B.K."/>
            <person name="Roe J.H."/>
            <person name="Kang S.O."/>
            <person name="Nahm B.H."/>
            <person name="Jeong G."/>
            <person name="Han H.U."/>
            <person name="Chun J."/>
        </authorList>
    </citation>
    <scope>NUCLEOTIDE SEQUENCE [LARGE SCALE GENOMIC DNA]</scope>
    <source>
        <strain evidence="2">IMSNU 11154 / KCTC 2386 / IH25</strain>
    </source>
</reference>
<dbReference type="GO" id="GO:0005975">
    <property type="term" value="P:carbohydrate metabolic process"/>
    <property type="evidence" value="ECO:0007669"/>
    <property type="project" value="InterPro"/>
</dbReference>
<proteinExistence type="predicted"/>
<name>D5T032_LEUKI</name>
<dbReference type="GO" id="GO:0016791">
    <property type="term" value="F:phosphatase activity"/>
    <property type="evidence" value="ECO:0007669"/>
    <property type="project" value="InterPro"/>
</dbReference>
<dbReference type="PANTHER" id="PTHR42891:SF1">
    <property type="entry name" value="D-GLYCERO-BETA-D-MANNO-HEPTOSE-1,7-BISPHOSPHATE 7-PHOSPHATASE"/>
    <property type="match status" value="1"/>
</dbReference>
<dbReference type="EMBL" id="CP001758">
    <property type="protein sequence ID" value="ADG39631.1"/>
    <property type="molecule type" value="Genomic_DNA"/>
</dbReference>
<dbReference type="InterPro" id="IPR023214">
    <property type="entry name" value="HAD_sf"/>
</dbReference>
<dbReference type="AlphaFoldDB" id="D5T032"/>
<dbReference type="Pfam" id="PF13242">
    <property type="entry name" value="Hydrolase_like"/>
    <property type="match status" value="1"/>
</dbReference>
<dbReference type="InterPro" id="IPR006549">
    <property type="entry name" value="HAD-SF_hydro_IIIA"/>
</dbReference>
<dbReference type="InterPro" id="IPR004446">
    <property type="entry name" value="Heptose_bisP_phosphatase"/>
</dbReference>
<dbReference type="PANTHER" id="PTHR42891">
    <property type="entry name" value="D-GLYCERO-BETA-D-MANNO-HEPTOSE-1,7-BISPHOSPHATE 7-PHOSPHATASE"/>
    <property type="match status" value="1"/>
</dbReference>
<dbReference type="STRING" id="762051.LKI_00440"/>
<dbReference type="SUPFAM" id="SSF56784">
    <property type="entry name" value="HAD-like"/>
    <property type="match status" value="1"/>
</dbReference>
<dbReference type="eggNOG" id="COG0241">
    <property type="taxonomic scope" value="Bacteria"/>
</dbReference>
<dbReference type="InterPro" id="IPR036412">
    <property type="entry name" value="HAD-like_sf"/>
</dbReference>